<comment type="caution">
    <text evidence="6">The sequence shown here is derived from an EMBL/GenBank/DDBJ whole genome shotgun (WGS) entry which is preliminary data.</text>
</comment>
<dbReference type="InterPro" id="IPR001492">
    <property type="entry name" value="Flagellin"/>
</dbReference>
<dbReference type="Proteomes" id="UP000092713">
    <property type="component" value="Unassembled WGS sequence"/>
</dbReference>
<dbReference type="GO" id="GO:0009288">
    <property type="term" value="C:bacterial-type flagellum"/>
    <property type="evidence" value="ECO:0007669"/>
    <property type="project" value="UniProtKB-SubCell"/>
</dbReference>
<keyword evidence="6" id="KW-0966">Cell projection</keyword>
<keyword evidence="3" id="KW-0964">Secreted</keyword>
<dbReference type="PATRIC" id="fig|1747903.4.peg.4598"/>
<evidence type="ECO:0000256" key="2">
    <source>
        <dbReference type="ARBA" id="ARBA00023143"/>
    </source>
</evidence>
<evidence type="ECO:0000256" key="3">
    <source>
        <dbReference type="RuleBase" id="RU362073"/>
    </source>
</evidence>
<accession>A0A1A7C5E7</accession>
<keyword evidence="6" id="KW-0282">Flagellum</keyword>
<comment type="similarity">
    <text evidence="1 3">Belongs to the bacterial flagellin family.</text>
</comment>
<dbReference type="Pfam" id="PF00700">
    <property type="entry name" value="Flagellin_C"/>
    <property type="match status" value="1"/>
</dbReference>
<dbReference type="PANTHER" id="PTHR42792">
    <property type="entry name" value="FLAGELLIN"/>
    <property type="match status" value="1"/>
</dbReference>
<dbReference type="Gene3D" id="3.30.70.2120">
    <property type="match status" value="1"/>
</dbReference>
<comment type="function">
    <text evidence="3">Flagellin is the subunit protein which polymerizes to form the filaments of bacterial flagella.</text>
</comment>
<evidence type="ECO:0000259" key="4">
    <source>
        <dbReference type="Pfam" id="PF00669"/>
    </source>
</evidence>
<name>A0A1A7C5E7_9BURK</name>
<gene>
    <name evidence="6" type="ORF">ASR47_102163</name>
</gene>
<dbReference type="PANTHER" id="PTHR42792:SF2">
    <property type="entry name" value="FLAGELLIN"/>
    <property type="match status" value="1"/>
</dbReference>
<dbReference type="GO" id="GO:0005198">
    <property type="term" value="F:structural molecule activity"/>
    <property type="evidence" value="ECO:0007669"/>
    <property type="project" value="UniProtKB-UniRule"/>
</dbReference>
<dbReference type="OrthoDB" id="9796789at2"/>
<organism evidence="6 7">
    <name type="scientific">Janthinobacterium psychrotolerans</name>
    <dbReference type="NCBI Taxonomy" id="1747903"/>
    <lineage>
        <taxon>Bacteria</taxon>
        <taxon>Pseudomonadati</taxon>
        <taxon>Pseudomonadota</taxon>
        <taxon>Betaproteobacteria</taxon>
        <taxon>Burkholderiales</taxon>
        <taxon>Oxalobacteraceae</taxon>
        <taxon>Janthinobacterium</taxon>
    </lineage>
</organism>
<dbReference type="Gene3D" id="6.10.10.10">
    <property type="entry name" value="Flagellar export chaperone, C-terminal domain"/>
    <property type="match status" value="1"/>
</dbReference>
<dbReference type="GO" id="GO:0005576">
    <property type="term" value="C:extracellular region"/>
    <property type="evidence" value="ECO:0007669"/>
    <property type="project" value="UniProtKB-SubCell"/>
</dbReference>
<feature type="domain" description="Flagellin N-terminal" evidence="4">
    <location>
        <begin position="6"/>
        <end position="141"/>
    </location>
</feature>
<keyword evidence="2 3" id="KW-0975">Bacterial flagellum</keyword>
<evidence type="ECO:0000313" key="6">
    <source>
        <dbReference type="EMBL" id="OBV40937.1"/>
    </source>
</evidence>
<proteinExistence type="inferred from homology"/>
<evidence type="ECO:0000256" key="1">
    <source>
        <dbReference type="ARBA" id="ARBA00005709"/>
    </source>
</evidence>
<sequence>MLSLHTNAAALSAQSSISKTQQSLSTSMTRLSTGYRINSAMDDAAGLQIATRLKAQTSGMAMAMRNTQNATSMIQTADGALGETVNILVRMKDLATQAADGSSTVDDQKAMQAEFDTLTNELSNVLGNTSFAGAKLMSKAATATEKTAALSKATADGLVVTATTTGTADLAATAGTQLAAAVTANGTGGANATTAAAVVTATTNKLNADKADQVAKATAAASAAYSTAANASDAANDGKFSANLQFQIGASTKETMSFDLSAQLGTMQSALKNATANFNTFGAAAGTPGTELTTPANASAAIDKLQAAIDSVGTSRSALGAAANRLDKVYSNLSNVSTNTQGASGRIMDTDFATESSNMTASQMLLQAGTAMLKQSNSMSSMVMSLLQ</sequence>
<dbReference type="Pfam" id="PF00669">
    <property type="entry name" value="Flagellin_N"/>
    <property type="match status" value="1"/>
</dbReference>
<feature type="domain" description="Flagellin C-terminal" evidence="5">
    <location>
        <begin position="303"/>
        <end position="387"/>
    </location>
</feature>
<evidence type="ECO:0000259" key="5">
    <source>
        <dbReference type="Pfam" id="PF00700"/>
    </source>
</evidence>
<dbReference type="InterPro" id="IPR001029">
    <property type="entry name" value="Flagellin_N"/>
</dbReference>
<reference evidence="6 7" key="1">
    <citation type="submission" date="2016-04" db="EMBL/GenBank/DDBJ databases">
        <title>Draft genome sequence of Janthinobacterium psychrotolerans sp. nov., isolated from freshwater sediments in Denmark.</title>
        <authorList>
            <person name="Gong X."/>
            <person name="Skrivergaard S."/>
            <person name="Korsgaard B.S."/>
            <person name="Schreiber L."/>
            <person name="Marshall I.P."/>
            <person name="Finster K."/>
            <person name="Schramm A."/>
        </authorList>
    </citation>
    <scope>NUCLEOTIDE SEQUENCE [LARGE SCALE GENOMIC DNA]</scope>
    <source>
        <strain evidence="6 7">S3-2</strain>
    </source>
</reference>
<dbReference type="STRING" id="1747903.ASR47_102163"/>
<keyword evidence="6" id="KW-0969">Cilium</keyword>
<dbReference type="RefSeq" id="WP_065306509.1">
    <property type="nucleotide sequence ID" value="NZ_LOCQ01000042.1"/>
</dbReference>
<dbReference type="SUPFAM" id="SSF64518">
    <property type="entry name" value="Phase 1 flagellin"/>
    <property type="match status" value="1"/>
</dbReference>
<comment type="subcellular location">
    <subcellularLocation>
        <location evidence="3">Secreted</location>
    </subcellularLocation>
    <subcellularLocation>
        <location evidence="3">Bacterial flagellum</location>
    </subcellularLocation>
</comment>
<keyword evidence="7" id="KW-1185">Reference proteome</keyword>
<protein>
    <recommendedName>
        <fullName evidence="3">Flagellin</fullName>
    </recommendedName>
</protein>
<evidence type="ECO:0000313" key="7">
    <source>
        <dbReference type="Proteomes" id="UP000092713"/>
    </source>
</evidence>
<dbReference type="Gene3D" id="1.20.1330.10">
    <property type="entry name" value="f41 fragment of flagellin, N-terminal domain"/>
    <property type="match status" value="1"/>
</dbReference>
<dbReference type="InterPro" id="IPR042187">
    <property type="entry name" value="Flagellin_C_sub2"/>
</dbReference>
<dbReference type="AlphaFoldDB" id="A0A1A7C5E7"/>
<dbReference type="PRINTS" id="PR00207">
    <property type="entry name" value="FLAGELLIN"/>
</dbReference>
<dbReference type="InterPro" id="IPR046358">
    <property type="entry name" value="Flagellin_C"/>
</dbReference>
<dbReference type="EMBL" id="LOCQ01000042">
    <property type="protein sequence ID" value="OBV40937.1"/>
    <property type="molecule type" value="Genomic_DNA"/>
</dbReference>